<evidence type="ECO:0000256" key="4">
    <source>
        <dbReference type="ARBA" id="ARBA00022496"/>
    </source>
</evidence>
<evidence type="ECO:0000313" key="12">
    <source>
        <dbReference type="Proteomes" id="UP000431092"/>
    </source>
</evidence>
<dbReference type="CDD" id="cd03214">
    <property type="entry name" value="ABC_Iron-Siderophores_B12_Hemin"/>
    <property type="match status" value="1"/>
</dbReference>
<organism evidence="11 12">
    <name type="scientific">Arsenicicoccus cauae</name>
    <dbReference type="NCBI Taxonomy" id="2663847"/>
    <lineage>
        <taxon>Bacteria</taxon>
        <taxon>Bacillati</taxon>
        <taxon>Actinomycetota</taxon>
        <taxon>Actinomycetes</taxon>
        <taxon>Micrococcales</taxon>
        <taxon>Intrasporangiaceae</taxon>
        <taxon>Arsenicicoccus</taxon>
    </lineage>
</organism>
<keyword evidence="9" id="KW-0472">Membrane</keyword>
<evidence type="ECO:0000256" key="9">
    <source>
        <dbReference type="ARBA" id="ARBA00023136"/>
    </source>
</evidence>
<dbReference type="EMBL" id="WLVL01000023">
    <property type="protein sequence ID" value="MTB71668.1"/>
    <property type="molecule type" value="Genomic_DNA"/>
</dbReference>
<dbReference type="AlphaFoldDB" id="A0A6I3IBN0"/>
<keyword evidence="4" id="KW-0410">Iron transport</keyword>
<name>A0A6I3IBN0_9MICO</name>
<dbReference type="GO" id="GO:0016887">
    <property type="term" value="F:ATP hydrolysis activity"/>
    <property type="evidence" value="ECO:0007669"/>
    <property type="project" value="InterPro"/>
</dbReference>
<dbReference type="InterPro" id="IPR051535">
    <property type="entry name" value="Siderophore_ABC-ATPase"/>
</dbReference>
<dbReference type="SMART" id="SM00382">
    <property type="entry name" value="AAA"/>
    <property type="match status" value="1"/>
</dbReference>
<keyword evidence="3" id="KW-1003">Cell membrane</keyword>
<keyword evidence="5" id="KW-0547">Nucleotide-binding</keyword>
<dbReference type="InterPro" id="IPR003439">
    <property type="entry name" value="ABC_transporter-like_ATP-bd"/>
</dbReference>
<proteinExistence type="predicted"/>
<protein>
    <submittedName>
        <fullName evidence="11">ATP-binding cassette domain-containing protein</fullName>
    </submittedName>
</protein>
<dbReference type="Proteomes" id="UP000431092">
    <property type="component" value="Unassembled WGS sequence"/>
</dbReference>
<keyword evidence="8" id="KW-0406">Ion transport</keyword>
<keyword evidence="2" id="KW-0813">Transport</keyword>
<keyword evidence="6 11" id="KW-0067">ATP-binding</keyword>
<keyword evidence="7" id="KW-0408">Iron</keyword>
<dbReference type="InterPro" id="IPR003593">
    <property type="entry name" value="AAA+_ATPase"/>
</dbReference>
<comment type="caution">
    <text evidence="11">The sequence shown here is derived from an EMBL/GenBank/DDBJ whole genome shotgun (WGS) entry which is preliminary data.</text>
</comment>
<dbReference type="InterPro" id="IPR027417">
    <property type="entry name" value="P-loop_NTPase"/>
</dbReference>
<comment type="subcellular location">
    <subcellularLocation>
        <location evidence="1">Cell membrane</location>
        <topology evidence="1">Peripheral membrane protein</topology>
    </subcellularLocation>
</comment>
<dbReference type="Pfam" id="PF00005">
    <property type="entry name" value="ABC_tran"/>
    <property type="match status" value="1"/>
</dbReference>
<dbReference type="GO" id="GO:0006826">
    <property type="term" value="P:iron ion transport"/>
    <property type="evidence" value="ECO:0007669"/>
    <property type="project" value="UniProtKB-KW"/>
</dbReference>
<dbReference type="Gene3D" id="3.40.50.300">
    <property type="entry name" value="P-loop containing nucleotide triphosphate hydrolases"/>
    <property type="match status" value="1"/>
</dbReference>
<dbReference type="PROSITE" id="PS00211">
    <property type="entry name" value="ABC_TRANSPORTER_1"/>
    <property type="match status" value="1"/>
</dbReference>
<sequence length="267" mass="29287">MTSTAVLPHAATSSGIAIREVTKSYDGTTVVDRVTLDLPRGGLTCLVGPNGAGKSTLLSIVARLLPADEGEVHVDDLDVTRCESSVLARRLAILRQEHHLAVRLRVRDLVGFGRFPHCGGRLRPVDVEHVDRALHYLDLEDLADRFVDELSGGQRQRVLIAMVVAQDTDYVLLDEPLNNLDMRHALGILRLLRRAVDELGKTVVVVVHDLNAAAAFADRIVAMRDGRVVAAGSPDEVMREGLLEEIFAVPITVERVQGRPVGHYLRR</sequence>
<dbReference type="GO" id="GO:0005524">
    <property type="term" value="F:ATP binding"/>
    <property type="evidence" value="ECO:0007669"/>
    <property type="project" value="UniProtKB-KW"/>
</dbReference>
<keyword evidence="12" id="KW-1185">Reference proteome</keyword>
<evidence type="ECO:0000256" key="3">
    <source>
        <dbReference type="ARBA" id="ARBA00022475"/>
    </source>
</evidence>
<evidence type="ECO:0000256" key="5">
    <source>
        <dbReference type="ARBA" id="ARBA00022741"/>
    </source>
</evidence>
<dbReference type="SUPFAM" id="SSF52540">
    <property type="entry name" value="P-loop containing nucleoside triphosphate hydrolases"/>
    <property type="match status" value="1"/>
</dbReference>
<reference evidence="11 12" key="1">
    <citation type="submission" date="2019-11" db="EMBL/GenBank/DDBJ databases">
        <title>Whole genome sequencing identifies a novel species of the genus Arsenicicoccus isolated from human blood.</title>
        <authorList>
            <person name="Jeong J.H."/>
            <person name="Kweon O.J."/>
            <person name="Kim H.R."/>
            <person name="Kim T.-H."/>
            <person name="Ha S.-M."/>
            <person name="Lee M.-K."/>
        </authorList>
    </citation>
    <scope>NUCLEOTIDE SEQUENCE [LARGE SCALE GENOMIC DNA]</scope>
    <source>
        <strain evidence="11 12">MKL-02</strain>
    </source>
</reference>
<accession>A0A6I3IBN0</accession>
<dbReference type="PANTHER" id="PTHR42771">
    <property type="entry name" value="IRON(3+)-HYDROXAMATE IMPORT ATP-BINDING PROTEIN FHUC"/>
    <property type="match status" value="1"/>
</dbReference>
<dbReference type="RefSeq" id="WP_154592988.1">
    <property type="nucleotide sequence ID" value="NZ_WLVL01000023.1"/>
</dbReference>
<gene>
    <name evidence="11" type="ORF">GGG17_06735</name>
</gene>
<dbReference type="FunFam" id="3.40.50.300:FF:000134">
    <property type="entry name" value="Iron-enterobactin ABC transporter ATP-binding protein"/>
    <property type="match status" value="1"/>
</dbReference>
<evidence type="ECO:0000256" key="8">
    <source>
        <dbReference type="ARBA" id="ARBA00023065"/>
    </source>
</evidence>
<dbReference type="GO" id="GO:0005886">
    <property type="term" value="C:plasma membrane"/>
    <property type="evidence" value="ECO:0007669"/>
    <property type="project" value="UniProtKB-SubCell"/>
</dbReference>
<evidence type="ECO:0000259" key="10">
    <source>
        <dbReference type="PROSITE" id="PS50893"/>
    </source>
</evidence>
<dbReference type="InterPro" id="IPR017871">
    <property type="entry name" value="ABC_transporter-like_CS"/>
</dbReference>
<evidence type="ECO:0000256" key="7">
    <source>
        <dbReference type="ARBA" id="ARBA00023004"/>
    </source>
</evidence>
<dbReference type="PROSITE" id="PS50893">
    <property type="entry name" value="ABC_TRANSPORTER_2"/>
    <property type="match status" value="1"/>
</dbReference>
<evidence type="ECO:0000256" key="2">
    <source>
        <dbReference type="ARBA" id="ARBA00022448"/>
    </source>
</evidence>
<evidence type="ECO:0000256" key="1">
    <source>
        <dbReference type="ARBA" id="ARBA00004202"/>
    </source>
</evidence>
<dbReference type="PANTHER" id="PTHR42771:SF3">
    <property type="entry name" value="PETROBACTIN IMPORT ATP-BINDING PROTEIN YCLP"/>
    <property type="match status" value="1"/>
</dbReference>
<feature type="domain" description="ABC transporter" evidence="10">
    <location>
        <begin position="16"/>
        <end position="250"/>
    </location>
</feature>
<evidence type="ECO:0000313" key="11">
    <source>
        <dbReference type="EMBL" id="MTB71668.1"/>
    </source>
</evidence>
<evidence type="ECO:0000256" key="6">
    <source>
        <dbReference type="ARBA" id="ARBA00022840"/>
    </source>
</evidence>